<name>A0A836GR47_9TRYP</name>
<keyword evidence="1" id="KW-1133">Transmembrane helix</keyword>
<dbReference type="AlphaFoldDB" id="A0A836GR47"/>
<evidence type="ECO:0000256" key="1">
    <source>
        <dbReference type="SAM" id="Phobius"/>
    </source>
</evidence>
<evidence type="ECO:0000313" key="2">
    <source>
        <dbReference type="EMBL" id="KAG5468438.1"/>
    </source>
</evidence>
<evidence type="ECO:0000313" key="3">
    <source>
        <dbReference type="Proteomes" id="UP000673552"/>
    </source>
</evidence>
<feature type="transmembrane region" description="Helical" evidence="1">
    <location>
        <begin position="23"/>
        <end position="44"/>
    </location>
</feature>
<dbReference type="OrthoDB" id="270593at2759"/>
<organism evidence="2 3">
    <name type="scientific">Leishmania martiniquensis</name>
    <dbReference type="NCBI Taxonomy" id="1580590"/>
    <lineage>
        <taxon>Eukaryota</taxon>
        <taxon>Discoba</taxon>
        <taxon>Euglenozoa</taxon>
        <taxon>Kinetoplastea</taxon>
        <taxon>Metakinetoplastina</taxon>
        <taxon>Trypanosomatida</taxon>
        <taxon>Trypanosomatidae</taxon>
        <taxon>Leishmaniinae</taxon>
        <taxon>Leishmania</taxon>
    </lineage>
</organism>
<reference evidence="2 3" key="1">
    <citation type="submission" date="2021-03" db="EMBL/GenBank/DDBJ databases">
        <title>Leishmania (Mundinia) martiniquensis Genome sequencing and assembly.</title>
        <authorList>
            <person name="Almutairi H."/>
            <person name="Gatherer D."/>
        </authorList>
    </citation>
    <scope>NUCLEOTIDE SEQUENCE [LARGE SCALE GENOMIC DNA]</scope>
    <source>
        <strain evidence="2">LSCM1</strain>
    </source>
</reference>
<dbReference type="Proteomes" id="UP000673552">
    <property type="component" value="Chromosome 34"/>
</dbReference>
<dbReference type="GeneID" id="92512513"/>
<keyword evidence="3" id="KW-1185">Reference proteome</keyword>
<comment type="caution">
    <text evidence="2">The sequence shown here is derived from an EMBL/GenBank/DDBJ whole genome shotgun (WGS) entry which is preliminary data.</text>
</comment>
<keyword evidence="1" id="KW-0472">Membrane</keyword>
<dbReference type="KEGG" id="lmat:92512513"/>
<protein>
    <submittedName>
        <fullName evidence="2">Uncharacterized protein</fullName>
    </submittedName>
</protein>
<proteinExistence type="predicted"/>
<sequence>MGHRQDTNKYAAHRTATLLQRRIGSFVLVFSVFMIALSMLFSALQAREARCQERAHQIEFDLIVSADATRGDVVNALQTILEARHCFLDFSPQNDDVASVVQLDVLDTPANFIAERGFRLVRRYAGTSYYFQLSAIFDRLCGTYPPVSMEVLANVDYERVSYHIKGISLTNRTVKYLQQSSLLTKDMNRVTTVTQLQSLFPGLQQFGLSTARLAPLHSRNYTVEGVSQVYFEGTPIDIHVMIQHWGSDHGTAGFWRVVMSTPNIMAEQDLISLESSVRQGFALRHLLCNATSENCADQVDMYLR</sequence>
<dbReference type="RefSeq" id="XP_067175376.1">
    <property type="nucleotide sequence ID" value="XM_067320001.1"/>
</dbReference>
<dbReference type="EMBL" id="JAFEUZ010000034">
    <property type="protein sequence ID" value="KAG5468438.1"/>
    <property type="molecule type" value="Genomic_DNA"/>
</dbReference>
<gene>
    <name evidence="2" type="ORF">LSCM1_02418</name>
</gene>
<accession>A0A836GR47</accession>
<keyword evidence="1" id="KW-0812">Transmembrane</keyword>